<comment type="similarity">
    <text evidence="1">Belongs to the sigma-54 factor family.</text>
</comment>
<evidence type="ECO:0000256" key="5">
    <source>
        <dbReference type="ARBA" id="ARBA00023015"/>
    </source>
</evidence>
<dbReference type="Pfam" id="PF04552">
    <property type="entry name" value="Sigma54_DBD"/>
    <property type="match status" value="1"/>
</dbReference>
<dbReference type="InterPro" id="IPR007634">
    <property type="entry name" value="RNA_pol_sigma_54_DNA-bd"/>
</dbReference>
<dbReference type="InterPro" id="IPR038709">
    <property type="entry name" value="RpoN_core-bd_sf"/>
</dbReference>
<dbReference type="GO" id="GO:0001216">
    <property type="term" value="F:DNA-binding transcription activator activity"/>
    <property type="evidence" value="ECO:0007669"/>
    <property type="project" value="InterPro"/>
</dbReference>
<gene>
    <name evidence="12" type="primary">rpoN</name>
    <name evidence="12" type="ORF">RSDT_0612</name>
</gene>
<evidence type="ECO:0000256" key="3">
    <source>
        <dbReference type="ARBA" id="ARBA00022679"/>
    </source>
</evidence>
<organism evidence="12 13">
    <name type="scientific">Candidatus Desulfovibrio trichonymphae</name>
    <dbReference type="NCBI Taxonomy" id="1725232"/>
    <lineage>
        <taxon>Bacteria</taxon>
        <taxon>Pseudomonadati</taxon>
        <taxon>Thermodesulfobacteriota</taxon>
        <taxon>Desulfovibrionia</taxon>
        <taxon>Desulfovibrionales</taxon>
        <taxon>Desulfovibrionaceae</taxon>
        <taxon>Desulfovibrio</taxon>
    </lineage>
</organism>
<evidence type="ECO:0000256" key="2">
    <source>
        <dbReference type="ARBA" id="ARBA00022478"/>
    </source>
</evidence>
<evidence type="ECO:0000256" key="6">
    <source>
        <dbReference type="ARBA" id="ARBA00023082"/>
    </source>
</evidence>
<dbReference type="Proteomes" id="UP000242645">
    <property type="component" value="Chromosome"/>
</dbReference>
<dbReference type="GO" id="GO:0016779">
    <property type="term" value="F:nucleotidyltransferase activity"/>
    <property type="evidence" value="ECO:0007669"/>
    <property type="project" value="UniProtKB-KW"/>
</dbReference>
<dbReference type="NCBIfam" id="NF009118">
    <property type="entry name" value="PRK12469.1"/>
    <property type="match status" value="1"/>
</dbReference>
<dbReference type="PROSITE" id="PS50044">
    <property type="entry name" value="SIGMA54_3"/>
    <property type="match status" value="1"/>
</dbReference>
<dbReference type="Gene3D" id="1.10.10.60">
    <property type="entry name" value="Homeodomain-like"/>
    <property type="match status" value="1"/>
</dbReference>
<evidence type="ECO:0000256" key="9">
    <source>
        <dbReference type="SAM" id="MobiDB-lite"/>
    </source>
</evidence>
<dbReference type="KEGG" id="dtr:RSDT_0612"/>
<protein>
    <submittedName>
        <fullName evidence="12">RNA polymerase sigma 54 subunit RpoN</fullName>
    </submittedName>
</protein>
<dbReference type="RefSeq" id="WP_096399645.1">
    <property type="nucleotide sequence ID" value="NZ_AP017368.1"/>
</dbReference>
<evidence type="ECO:0000259" key="11">
    <source>
        <dbReference type="Pfam" id="PF04963"/>
    </source>
</evidence>
<evidence type="ECO:0000256" key="7">
    <source>
        <dbReference type="ARBA" id="ARBA00023125"/>
    </source>
</evidence>
<dbReference type="InterPro" id="IPR007046">
    <property type="entry name" value="RNA_pol_sigma_54_core-bd"/>
</dbReference>
<feature type="compositionally biased region" description="Acidic residues" evidence="9">
    <location>
        <begin position="48"/>
        <end position="59"/>
    </location>
</feature>
<accession>A0A1J1DW77</accession>
<name>A0A1J1DW77_9BACT</name>
<evidence type="ECO:0000256" key="8">
    <source>
        <dbReference type="ARBA" id="ARBA00023163"/>
    </source>
</evidence>
<keyword evidence="13" id="KW-1185">Reference proteome</keyword>
<keyword evidence="2" id="KW-0240">DNA-directed RNA polymerase</keyword>
<dbReference type="GO" id="GO:0003677">
    <property type="term" value="F:DNA binding"/>
    <property type="evidence" value="ECO:0007669"/>
    <property type="project" value="UniProtKB-KW"/>
</dbReference>
<dbReference type="Pfam" id="PF04963">
    <property type="entry name" value="Sigma54_CBD"/>
    <property type="match status" value="1"/>
</dbReference>
<sequence length="475" mass="53985">MALELSQQLKLSQQIFMTPMLQQAIGLLQLSRLELLETVQQELVDNPFLEEDSGEDDAAENNPEIRQDGIDEDGYGREINCNADWEDYLGEFASTPCLLQAREFESSEEIAPLEGRCSAKPTLESHLLWQLCLSTMSETQKNIGEAIIGNLSSSGYLQAALKEIADMASCTVSEAGAVLERVQLFDPVGVAARSARECLLVQLKNLRYDRDPVLVELVESHLEDIEAKRYRPLLRKFRLDMNNLKKYLDIIQSLDPMPGASFGGGEPTYVSPDVYVYKIDNEFVILFNEDGLPQLHLSSLYHAKIKLTSEQEKEYCSEKMRSAAWMIKSLYQRQRTLYKVMESIVRHQQDFFEYGVTKLSPLILKDIADDIDMHESTISRITTNKYVATPHGIFQLKFFFNSGLELDDGSQVGSESVKAQIKKFIAEEDANTPLSDERIGEMLKRSLKVNIARRTVAKYRTSLDIPSSSRRRKYF</sequence>
<dbReference type="PANTHER" id="PTHR32248">
    <property type="entry name" value="RNA POLYMERASE SIGMA-54 FACTOR"/>
    <property type="match status" value="1"/>
</dbReference>
<dbReference type="PRINTS" id="PR00045">
    <property type="entry name" value="SIGMA54FCT"/>
</dbReference>
<dbReference type="AlphaFoldDB" id="A0A1J1DW77"/>
<keyword evidence="3" id="KW-0808">Transferase</keyword>
<dbReference type="PROSITE" id="PS00717">
    <property type="entry name" value="SIGMA54_1"/>
    <property type="match status" value="1"/>
</dbReference>
<keyword evidence="7" id="KW-0238">DNA-binding</keyword>
<dbReference type="Gene3D" id="1.10.10.1330">
    <property type="entry name" value="RNA polymerase sigma-54 factor, core-binding domain"/>
    <property type="match status" value="1"/>
</dbReference>
<dbReference type="GO" id="GO:0006352">
    <property type="term" value="P:DNA-templated transcription initiation"/>
    <property type="evidence" value="ECO:0007669"/>
    <property type="project" value="InterPro"/>
</dbReference>
<dbReference type="PANTHER" id="PTHR32248:SF4">
    <property type="entry name" value="RNA POLYMERASE SIGMA-54 FACTOR"/>
    <property type="match status" value="1"/>
</dbReference>
<dbReference type="PROSITE" id="PS00718">
    <property type="entry name" value="SIGMA54_2"/>
    <property type="match status" value="1"/>
</dbReference>
<dbReference type="NCBIfam" id="TIGR02395">
    <property type="entry name" value="rpoN_sigma"/>
    <property type="match status" value="1"/>
</dbReference>
<keyword evidence="6" id="KW-0731">Sigma factor</keyword>
<evidence type="ECO:0000313" key="13">
    <source>
        <dbReference type="Proteomes" id="UP000242645"/>
    </source>
</evidence>
<dbReference type="Pfam" id="PF00309">
    <property type="entry name" value="Sigma54_AID"/>
    <property type="match status" value="1"/>
</dbReference>
<dbReference type="PIRSF" id="PIRSF000774">
    <property type="entry name" value="RpoN"/>
    <property type="match status" value="1"/>
</dbReference>
<proteinExistence type="inferred from homology"/>
<evidence type="ECO:0000259" key="10">
    <source>
        <dbReference type="Pfam" id="PF04552"/>
    </source>
</evidence>
<dbReference type="GO" id="GO:0000428">
    <property type="term" value="C:DNA-directed RNA polymerase complex"/>
    <property type="evidence" value="ECO:0007669"/>
    <property type="project" value="UniProtKB-KW"/>
</dbReference>
<keyword evidence="5" id="KW-0805">Transcription regulation</keyword>
<feature type="domain" description="RNA polymerase sigma factor 54 DNA-binding" evidence="10">
    <location>
        <begin position="314"/>
        <end position="473"/>
    </location>
</feature>
<dbReference type="InterPro" id="IPR000394">
    <property type="entry name" value="RNA_pol_sigma_54"/>
</dbReference>
<reference evidence="12 13" key="1">
    <citation type="journal article" date="2017" name="ISME J.">
        <title>Genome of 'Ca. Desulfovibrio trichonymphae', an H2-oxidizing bacterium in a tripartite symbiotic system within a protist cell in the termite gut.</title>
        <authorList>
            <person name="Kuwahara H."/>
            <person name="Yuki M."/>
            <person name="Izawa K."/>
            <person name="Ohkuma M."/>
            <person name="Hongoh Y."/>
        </authorList>
    </citation>
    <scope>NUCLEOTIDE SEQUENCE [LARGE SCALE GENOMIC DNA]</scope>
    <source>
        <strain evidence="12 13">Rs-N31</strain>
    </source>
</reference>
<keyword evidence="8" id="KW-0804">Transcription</keyword>
<evidence type="ECO:0000256" key="4">
    <source>
        <dbReference type="ARBA" id="ARBA00022695"/>
    </source>
</evidence>
<evidence type="ECO:0000313" key="12">
    <source>
        <dbReference type="EMBL" id="BAV92124.1"/>
    </source>
</evidence>
<feature type="domain" description="RNA polymerase sigma factor 54 core-binding" evidence="11">
    <location>
        <begin position="114"/>
        <end position="301"/>
    </location>
</feature>
<feature type="region of interest" description="Disordered" evidence="9">
    <location>
        <begin position="48"/>
        <end position="73"/>
    </location>
</feature>
<dbReference type="OrthoDB" id="9814402at2"/>
<dbReference type="GO" id="GO:0016987">
    <property type="term" value="F:sigma factor activity"/>
    <property type="evidence" value="ECO:0007669"/>
    <property type="project" value="UniProtKB-KW"/>
</dbReference>
<dbReference type="EMBL" id="AP017368">
    <property type="protein sequence ID" value="BAV92124.1"/>
    <property type="molecule type" value="Genomic_DNA"/>
</dbReference>
<evidence type="ECO:0000256" key="1">
    <source>
        <dbReference type="ARBA" id="ARBA00008798"/>
    </source>
</evidence>
<keyword evidence="4" id="KW-0548">Nucleotidyltransferase</keyword>